<name>A0ABD2P9H8_9CUCU</name>
<reference evidence="3 4" key="1">
    <citation type="journal article" date="2021" name="BMC Biol.">
        <title>Horizontally acquired antibacterial genes associated with adaptive radiation of ladybird beetles.</title>
        <authorList>
            <person name="Li H.S."/>
            <person name="Tang X.F."/>
            <person name="Huang Y.H."/>
            <person name="Xu Z.Y."/>
            <person name="Chen M.L."/>
            <person name="Du X.Y."/>
            <person name="Qiu B.Y."/>
            <person name="Chen P.T."/>
            <person name="Zhang W."/>
            <person name="Slipinski A."/>
            <person name="Escalona H.E."/>
            <person name="Waterhouse R.M."/>
            <person name="Zwick A."/>
            <person name="Pang H."/>
        </authorList>
    </citation>
    <scope>NUCLEOTIDE SEQUENCE [LARGE SCALE GENOMIC DNA]</scope>
    <source>
        <strain evidence="3">SYSU2018</strain>
    </source>
</reference>
<dbReference type="Gene3D" id="3.60.10.10">
    <property type="entry name" value="Endonuclease/exonuclease/phosphatase"/>
    <property type="match status" value="1"/>
</dbReference>
<feature type="compositionally biased region" description="Basic residues" evidence="2">
    <location>
        <begin position="156"/>
        <end position="165"/>
    </location>
</feature>
<accession>A0ABD2P9H8</accession>
<dbReference type="EMBL" id="JABFTP020000185">
    <property type="protein sequence ID" value="KAL3287396.1"/>
    <property type="molecule type" value="Genomic_DNA"/>
</dbReference>
<evidence type="ECO:0000313" key="4">
    <source>
        <dbReference type="Proteomes" id="UP001516400"/>
    </source>
</evidence>
<dbReference type="Proteomes" id="UP001516400">
    <property type="component" value="Unassembled WGS sequence"/>
</dbReference>
<evidence type="ECO:0000256" key="1">
    <source>
        <dbReference type="SAM" id="Coils"/>
    </source>
</evidence>
<protein>
    <submittedName>
        <fullName evidence="3">Uncharacterized protein</fullName>
    </submittedName>
</protein>
<feature type="compositionally biased region" description="Polar residues" evidence="2">
    <location>
        <begin position="167"/>
        <end position="179"/>
    </location>
</feature>
<dbReference type="AlphaFoldDB" id="A0ABD2P9H8"/>
<dbReference type="InterPro" id="IPR036691">
    <property type="entry name" value="Endo/exonu/phosph_ase_sf"/>
</dbReference>
<gene>
    <name evidence="3" type="ORF">HHI36_001869</name>
</gene>
<comment type="caution">
    <text evidence="3">The sequence shown here is derived from an EMBL/GenBank/DDBJ whole genome shotgun (WGS) entry which is preliminary data.</text>
</comment>
<keyword evidence="1" id="KW-0175">Coiled coil</keyword>
<feature type="region of interest" description="Disordered" evidence="2">
    <location>
        <begin position="112"/>
        <end position="183"/>
    </location>
</feature>
<evidence type="ECO:0000313" key="3">
    <source>
        <dbReference type="EMBL" id="KAL3287396.1"/>
    </source>
</evidence>
<organism evidence="3 4">
    <name type="scientific">Cryptolaemus montrouzieri</name>
    <dbReference type="NCBI Taxonomy" id="559131"/>
    <lineage>
        <taxon>Eukaryota</taxon>
        <taxon>Metazoa</taxon>
        <taxon>Ecdysozoa</taxon>
        <taxon>Arthropoda</taxon>
        <taxon>Hexapoda</taxon>
        <taxon>Insecta</taxon>
        <taxon>Pterygota</taxon>
        <taxon>Neoptera</taxon>
        <taxon>Endopterygota</taxon>
        <taxon>Coleoptera</taxon>
        <taxon>Polyphaga</taxon>
        <taxon>Cucujiformia</taxon>
        <taxon>Coccinelloidea</taxon>
        <taxon>Coccinellidae</taxon>
        <taxon>Scymninae</taxon>
        <taxon>Scymnini</taxon>
        <taxon>Cryptolaemus</taxon>
    </lineage>
</organism>
<evidence type="ECO:0000256" key="2">
    <source>
        <dbReference type="SAM" id="MobiDB-lite"/>
    </source>
</evidence>
<feature type="compositionally biased region" description="Polar residues" evidence="2">
    <location>
        <begin position="119"/>
        <end position="150"/>
    </location>
</feature>
<keyword evidence="4" id="KW-1185">Reference proteome</keyword>
<dbReference type="SUPFAM" id="SSF56219">
    <property type="entry name" value="DNase I-like"/>
    <property type="match status" value="1"/>
</dbReference>
<proteinExistence type="predicted"/>
<sequence length="377" mass="43101">MADMTDEKLRRELNILTKSQLIEILITKNVENVKLKGEVLKKLFPNAVGRPMDTNIDEFQESLDENQERNYGQIDALEGMIKVLHKLNDQLESRIEDQKEIITLLKIKNSEVNERQESKQNQSFSSDSTDNHGMNPPLTSQQCSNDNGQLEWTKAEKKKRKRRPNVPKSQGQPRPSTLKSMGAQIIKPKPAVIRGTAENNGEFKGAERLGWLYVGRATPASTPDKLENYLKELFPGEHFVVQELQKHESNTNTNKSYKVGFNFKLLEAINEPKIWPTNIVIRNSSFLDRKDKNPNKISILNYNIQSLQSKTELLGAQVSDSLPDIIFLTEHWLKIDQIDIVNIENYNIVSAFCRKLYKNGGSLIAVSKKWKAAEIWS</sequence>
<feature type="coiled-coil region" evidence="1">
    <location>
        <begin position="74"/>
        <end position="108"/>
    </location>
</feature>